<dbReference type="AlphaFoldDB" id="A0AAV4BG31"/>
<comment type="caution">
    <text evidence="2">The sequence shown here is derived from an EMBL/GenBank/DDBJ whole genome shotgun (WGS) entry which is preliminary data.</text>
</comment>
<feature type="compositionally biased region" description="Polar residues" evidence="1">
    <location>
        <begin position="178"/>
        <end position="188"/>
    </location>
</feature>
<feature type="region of interest" description="Disordered" evidence="1">
    <location>
        <begin position="166"/>
        <end position="188"/>
    </location>
</feature>
<proteinExistence type="predicted"/>
<keyword evidence="3" id="KW-1185">Reference proteome</keyword>
<protein>
    <submittedName>
        <fullName evidence="2">Uncharacterized protein</fullName>
    </submittedName>
</protein>
<feature type="region of interest" description="Disordered" evidence="1">
    <location>
        <begin position="29"/>
        <end position="106"/>
    </location>
</feature>
<dbReference type="EMBL" id="BLXT01005367">
    <property type="protein sequence ID" value="GFO22301.1"/>
    <property type="molecule type" value="Genomic_DNA"/>
</dbReference>
<feature type="compositionally biased region" description="Polar residues" evidence="1">
    <location>
        <begin position="30"/>
        <end position="48"/>
    </location>
</feature>
<name>A0AAV4BG31_9GAST</name>
<evidence type="ECO:0000313" key="3">
    <source>
        <dbReference type="Proteomes" id="UP000735302"/>
    </source>
</evidence>
<dbReference type="Proteomes" id="UP000735302">
    <property type="component" value="Unassembled WGS sequence"/>
</dbReference>
<feature type="compositionally biased region" description="Low complexity" evidence="1">
    <location>
        <begin position="49"/>
        <end position="63"/>
    </location>
</feature>
<organism evidence="2 3">
    <name type="scientific">Plakobranchus ocellatus</name>
    <dbReference type="NCBI Taxonomy" id="259542"/>
    <lineage>
        <taxon>Eukaryota</taxon>
        <taxon>Metazoa</taxon>
        <taxon>Spiralia</taxon>
        <taxon>Lophotrochozoa</taxon>
        <taxon>Mollusca</taxon>
        <taxon>Gastropoda</taxon>
        <taxon>Heterobranchia</taxon>
        <taxon>Euthyneura</taxon>
        <taxon>Panpulmonata</taxon>
        <taxon>Sacoglossa</taxon>
        <taxon>Placobranchoidea</taxon>
        <taxon>Plakobranchidae</taxon>
        <taxon>Plakobranchus</taxon>
    </lineage>
</organism>
<feature type="compositionally biased region" description="Polar residues" evidence="1">
    <location>
        <begin position="96"/>
        <end position="106"/>
    </location>
</feature>
<evidence type="ECO:0000256" key="1">
    <source>
        <dbReference type="SAM" id="MobiDB-lite"/>
    </source>
</evidence>
<gene>
    <name evidence="2" type="ORF">PoB_004880600</name>
</gene>
<sequence>MKSPYKDLNFSKKPLSATSVSLAAKRLSSHAVSVSDTPNSPNTLSGKTSRLGLVSKKSSGSLSTHRTGSGVRAGGRQTFLPHGFRYHSNGDERASTAPSSTQNSKSCLSCASRKAEEVTTSFAKLSRMRAKIITSSSFLHSFARPKAKVKVCSSLPAIWEKRRQEELATPGLQHKTDQPQQCTDYNNE</sequence>
<accession>A0AAV4BG31</accession>
<reference evidence="2 3" key="1">
    <citation type="journal article" date="2021" name="Elife">
        <title>Chloroplast acquisition without the gene transfer in kleptoplastic sea slugs, Plakobranchus ocellatus.</title>
        <authorList>
            <person name="Maeda T."/>
            <person name="Takahashi S."/>
            <person name="Yoshida T."/>
            <person name="Shimamura S."/>
            <person name="Takaki Y."/>
            <person name="Nagai Y."/>
            <person name="Toyoda A."/>
            <person name="Suzuki Y."/>
            <person name="Arimoto A."/>
            <person name="Ishii H."/>
            <person name="Satoh N."/>
            <person name="Nishiyama T."/>
            <person name="Hasebe M."/>
            <person name="Maruyama T."/>
            <person name="Minagawa J."/>
            <person name="Obokata J."/>
            <person name="Shigenobu S."/>
        </authorList>
    </citation>
    <scope>NUCLEOTIDE SEQUENCE [LARGE SCALE GENOMIC DNA]</scope>
</reference>
<evidence type="ECO:0000313" key="2">
    <source>
        <dbReference type="EMBL" id="GFO22301.1"/>
    </source>
</evidence>